<protein>
    <recommendedName>
        <fullName evidence="1">Serine aminopeptidase S33 domain-containing protein</fullName>
    </recommendedName>
</protein>
<dbReference type="InterPro" id="IPR022742">
    <property type="entry name" value="Hydrolase_4"/>
</dbReference>
<dbReference type="InterPro" id="IPR051044">
    <property type="entry name" value="MAG_DAG_Lipase"/>
</dbReference>
<reference evidence="2 3" key="1">
    <citation type="submission" date="2015-04" db="EMBL/GenBank/DDBJ databases">
        <title>Complete genome sequence of Sulfurovum lithotrophicum ATCC BAA-797T.</title>
        <authorList>
            <person name="Ahn J."/>
            <person name="Park G."/>
            <person name="Jeon W."/>
            <person name="Jang Y."/>
            <person name="Jang M."/>
            <person name="Lee H."/>
            <person name="Lee H."/>
        </authorList>
    </citation>
    <scope>NUCLEOTIDE SEQUENCE [LARGE SCALE GENOMIC DNA]</scope>
    <source>
        <strain evidence="3">ATCC BAA-797 / 42BKT</strain>
    </source>
</reference>
<gene>
    <name evidence="2" type="ORF">YH65_04535</name>
</gene>
<dbReference type="EMBL" id="CP011308">
    <property type="protein sequence ID" value="AKF25959.1"/>
    <property type="molecule type" value="Genomic_DNA"/>
</dbReference>
<dbReference type="KEGG" id="slh:YH65_04535"/>
<dbReference type="Gene3D" id="3.40.50.1820">
    <property type="entry name" value="alpha/beta hydrolase"/>
    <property type="match status" value="1"/>
</dbReference>
<dbReference type="PANTHER" id="PTHR11614">
    <property type="entry name" value="PHOSPHOLIPASE-RELATED"/>
    <property type="match status" value="1"/>
</dbReference>
<dbReference type="Pfam" id="PF12146">
    <property type="entry name" value="Hydrolase_4"/>
    <property type="match status" value="1"/>
</dbReference>
<dbReference type="AlphaFoldDB" id="A0A7U4M321"/>
<dbReference type="InterPro" id="IPR029058">
    <property type="entry name" value="AB_hydrolase_fold"/>
</dbReference>
<evidence type="ECO:0000259" key="1">
    <source>
        <dbReference type="Pfam" id="PF12146"/>
    </source>
</evidence>
<dbReference type="SUPFAM" id="SSF53474">
    <property type="entry name" value="alpha/beta-Hydrolases"/>
    <property type="match status" value="1"/>
</dbReference>
<reference evidence="3" key="2">
    <citation type="journal article" date="2017" name="Stand. Genomic Sci.">
        <title>Complete genome sequence of the sulfur-oxidizing chemolithoautotrophic Sulfurovum lithotrophicum 42BKTT.</title>
        <authorList>
            <person name="Jeon W."/>
            <person name="Priscilla L."/>
            <person name="Park G."/>
            <person name="Lee H."/>
            <person name="Lee N."/>
            <person name="Lee D."/>
            <person name="Kwon H."/>
            <person name="Ahn I."/>
            <person name="Lee C."/>
            <person name="Lee H."/>
            <person name="Ahn J."/>
        </authorList>
    </citation>
    <scope>NUCLEOTIDE SEQUENCE [LARGE SCALE GENOMIC DNA]</scope>
    <source>
        <strain evidence="3">ATCC BAA-797 / 42BKT</strain>
    </source>
</reference>
<name>A0A7U4M321_9BACT</name>
<accession>A0A7U4M321</accession>
<evidence type="ECO:0000313" key="2">
    <source>
        <dbReference type="EMBL" id="AKF25959.1"/>
    </source>
</evidence>
<feature type="domain" description="Serine aminopeptidase S33" evidence="1">
    <location>
        <begin position="106"/>
        <end position="310"/>
    </location>
</feature>
<sequence>MVWLSFLGTLIVSGILLTLYIQSLPSLSTWHTVKLKSEFTRKSKVNDFESYLALEKKLFRELDAKVYDKISIEEQSIINRYTRNSLSDPKRWARNWNRTFELPVDDPKMGVLLLHGMSDSPYSLHAQAKYLHEKGVWVVAMRMPGHGTIPSGLTSIKWQDMAAATEIGMKRLSQKVGNRPIHIIGYSTGAPLALNYTFKALNDDRLRLPSSLIFFSPAIGISKTASFAVWQSRIGHLFSLPKMEWNSIAPEYDPFKYNSFAINAADQVYRVCRKVQKQFDAYDKQTLHSKSFPSVLTFQSIIDDTVTVSDTVDHLYKRLPKGDHTLVLFDINNYFSKNMLVKRKTAAKIDVLKSATGNNYTLDLISDMNSSRGDLQLIRDHTTPKDLPLHWPKKVFSLSHLAMPIPADDPLYGNENAPASPGIQLGHLSNYGEASALEISPSALLRLRWNPFHQYTEERILTFLGLERQSK</sequence>
<organism evidence="2 3">
    <name type="scientific">Sulfurovum lithotrophicum</name>
    <dbReference type="NCBI Taxonomy" id="206403"/>
    <lineage>
        <taxon>Bacteria</taxon>
        <taxon>Pseudomonadati</taxon>
        <taxon>Campylobacterota</taxon>
        <taxon>Epsilonproteobacteria</taxon>
        <taxon>Campylobacterales</taxon>
        <taxon>Sulfurovaceae</taxon>
        <taxon>Sulfurovum</taxon>
    </lineage>
</organism>
<evidence type="ECO:0000313" key="3">
    <source>
        <dbReference type="Proteomes" id="UP000034444"/>
    </source>
</evidence>
<proteinExistence type="predicted"/>
<keyword evidence="3" id="KW-1185">Reference proteome</keyword>
<dbReference type="Proteomes" id="UP000034444">
    <property type="component" value="Chromosome"/>
</dbReference>